<dbReference type="PIRSF" id="PIRSF007663">
    <property type="entry name" value="UCP007663"/>
    <property type="match status" value="1"/>
</dbReference>
<evidence type="ECO:0000259" key="3">
    <source>
        <dbReference type="Pfam" id="PF22124"/>
    </source>
</evidence>
<dbReference type="InterPro" id="IPR027414">
    <property type="entry name" value="GH95_N_dom"/>
</dbReference>
<dbReference type="Pfam" id="PF14498">
    <property type="entry name" value="Glyco_hyd_65N_2"/>
    <property type="match status" value="1"/>
</dbReference>
<dbReference type="SUPFAM" id="SSF48208">
    <property type="entry name" value="Six-hairpin glycosidases"/>
    <property type="match status" value="1"/>
</dbReference>
<evidence type="ECO:0000259" key="2">
    <source>
        <dbReference type="Pfam" id="PF21307"/>
    </source>
</evidence>
<dbReference type="AlphaFoldDB" id="A0A1M5E486"/>
<dbReference type="InterPro" id="IPR054363">
    <property type="entry name" value="GH95_cat"/>
</dbReference>
<dbReference type="Pfam" id="PF22124">
    <property type="entry name" value="Glyco_hydro_95_cat"/>
    <property type="match status" value="1"/>
</dbReference>
<dbReference type="Gene3D" id="1.50.10.10">
    <property type="match status" value="1"/>
</dbReference>
<accession>A0A1M5E486</accession>
<feature type="domain" description="Glycosyl hydrolase family 95 catalytic" evidence="3">
    <location>
        <begin position="267"/>
        <end position="663"/>
    </location>
</feature>
<dbReference type="InterPro" id="IPR049053">
    <property type="entry name" value="AFCA-like_C"/>
</dbReference>
<dbReference type="EMBL" id="FQUP01000002">
    <property type="protein sequence ID" value="SHF74058.1"/>
    <property type="molecule type" value="Genomic_DNA"/>
</dbReference>
<dbReference type="PANTHER" id="PTHR31084">
    <property type="entry name" value="ALPHA-L-FUCOSIDASE 2"/>
    <property type="match status" value="1"/>
</dbReference>
<dbReference type="InterPro" id="IPR008928">
    <property type="entry name" value="6-hairpin_glycosidase_sf"/>
</dbReference>
<dbReference type="OrthoDB" id="9802600at2"/>
<reference evidence="4 5" key="1">
    <citation type="submission" date="2016-11" db="EMBL/GenBank/DDBJ databases">
        <authorList>
            <person name="Jaros S."/>
            <person name="Januszkiewicz K."/>
            <person name="Wedrychowicz H."/>
        </authorList>
    </citation>
    <scope>NUCLEOTIDE SEQUENCE [LARGE SCALE GENOMIC DNA]</scope>
    <source>
        <strain evidence="4 5">DSM 19436</strain>
    </source>
</reference>
<keyword evidence="5" id="KW-1185">Reference proteome</keyword>
<dbReference type="GO" id="GO:0004560">
    <property type="term" value="F:alpha-L-fucosidase activity"/>
    <property type="evidence" value="ECO:0007669"/>
    <property type="project" value="InterPro"/>
</dbReference>
<dbReference type="PANTHER" id="PTHR31084:SF0">
    <property type="entry name" value="ALPHA-L-FUCOSIDASE 2"/>
    <property type="match status" value="1"/>
</dbReference>
<dbReference type="InterPro" id="IPR016518">
    <property type="entry name" value="Alpha-L-fucosidase"/>
</dbReference>
<dbReference type="Proteomes" id="UP000184485">
    <property type="component" value="Unassembled WGS sequence"/>
</dbReference>
<evidence type="ECO:0000313" key="5">
    <source>
        <dbReference type="Proteomes" id="UP000184485"/>
    </source>
</evidence>
<feature type="domain" description="Alpha fucosidase A-like C-terminal" evidence="2">
    <location>
        <begin position="665"/>
        <end position="730"/>
    </location>
</feature>
<sequence length="750" mass="82162">MTDLKLRYTRPAAVWTEALPIGNGRLGAMIFGDISRDRLQVNESTFFTGSPYSPVNPQARRHVDEVRSLIFAGRYKEAEDLAHSFLMAEPYLQTSFQPIGDVFIHFHHSMIAADYERTLDLDSAIAATQYQASGTTFRREAYASPVAGVIVYRITADRPGAVSLDIGMTSPQPGEMENSTRDGLAFRGTNRRENGIPGALAFRFGLRVLHEGGALSNSPETLRVRGADSVTLIVDAATSFRRFDDVGGNPDALVEARLEAAVRQSPQTLLDEHLAEHRRLFRSLSVSLGSAAPDPRTTDQRIVYYAETQDPALAALFLQYGRYLMISSSRPGTQPANLQGLWNEETRPSWGSKYTANINLEMNYWLPDPGNLPECFEPLIGMVEDLAVTGAVFAREHYGARGWLLHHNTDLWRAAGPIDGPQWGLWPMGGAWLCAQLWDHYLFSGSEALLKRIYPLMKGAAEFLLDYLVPLPGSDLLVTCPSLSPENLHPFGSSLCAGPAMDNQIMRDLFGGLISASNLLGLDAELRARLAETLPRLAPDRIGSSGQLQEWAEDWDMQAPELDHRHVSHLYGLYPSLQIDFDANPELTAAARHSLETRGDDATGWGIGWRLNLWARLRDGEHAADILTLLLGPERCYPNLFDAHPPFQIDGNFGGAAGILEMLVQSKPGAIRLLPALPAGWDRGSVKGVRARGGFTVDLAWSDGALVEAIVQGAAGSAVRILYESLAAEITLDAAGAARLMLQDGMLQRA</sequence>
<dbReference type="GO" id="GO:0005975">
    <property type="term" value="P:carbohydrate metabolic process"/>
    <property type="evidence" value="ECO:0007669"/>
    <property type="project" value="InterPro"/>
</dbReference>
<dbReference type="Pfam" id="PF21307">
    <property type="entry name" value="Glyco_hydro_95_C"/>
    <property type="match status" value="1"/>
</dbReference>
<evidence type="ECO:0000313" key="4">
    <source>
        <dbReference type="EMBL" id="SHF74058.1"/>
    </source>
</evidence>
<dbReference type="STRING" id="1122133.SAMN02745157_2887"/>
<protein>
    <submittedName>
        <fullName evidence="4">Alpha-L-fucosidase 2</fullName>
    </submittedName>
</protein>
<proteinExistence type="predicted"/>
<gene>
    <name evidence="4" type="ORF">SAMN02745157_2887</name>
</gene>
<dbReference type="InterPro" id="IPR012341">
    <property type="entry name" value="6hp_glycosidase-like_sf"/>
</dbReference>
<name>A0A1M5E486_9HYPH</name>
<feature type="domain" description="Glycosyl hydrolase family 95 N-terminal" evidence="1">
    <location>
        <begin position="6"/>
        <end position="241"/>
    </location>
</feature>
<evidence type="ECO:0000259" key="1">
    <source>
        <dbReference type="Pfam" id="PF14498"/>
    </source>
</evidence>
<organism evidence="4 5">
    <name type="scientific">Kaistia soli DSM 19436</name>
    <dbReference type="NCBI Taxonomy" id="1122133"/>
    <lineage>
        <taxon>Bacteria</taxon>
        <taxon>Pseudomonadati</taxon>
        <taxon>Pseudomonadota</taxon>
        <taxon>Alphaproteobacteria</taxon>
        <taxon>Hyphomicrobiales</taxon>
        <taxon>Kaistiaceae</taxon>
        <taxon>Kaistia</taxon>
    </lineage>
</organism>
<dbReference type="RefSeq" id="WP_073053825.1">
    <property type="nucleotide sequence ID" value="NZ_FQUP01000002.1"/>
</dbReference>